<accession>A0A0D8FQE6</accession>
<reference evidence="1 2" key="1">
    <citation type="submission" date="2015-01" db="EMBL/GenBank/DDBJ databases">
        <title>Draft genome of the acidophilic iron oxidizer Ferrimicrobium acidiphilum strain T23.</title>
        <authorList>
            <person name="Poehlein A."/>
            <person name="Eisen S."/>
            <person name="Schloemann M."/>
            <person name="Johnson B.D."/>
            <person name="Daniel R."/>
            <person name="Muehling M."/>
        </authorList>
    </citation>
    <scope>NUCLEOTIDE SEQUENCE [LARGE SCALE GENOMIC DNA]</scope>
    <source>
        <strain evidence="1 2">T23</strain>
    </source>
</reference>
<comment type="caution">
    <text evidence="1">The sequence shown here is derived from an EMBL/GenBank/DDBJ whole genome shotgun (WGS) entry which is preliminary data.</text>
</comment>
<sequence length="51" mass="5854">MFHMTKTYSDQVGRQGIEPCTLGLKGAYKVSEPVVIVTEYISFLQLIEVFW</sequence>
<evidence type="ECO:0000313" key="1">
    <source>
        <dbReference type="EMBL" id="KJE75493.1"/>
    </source>
</evidence>
<evidence type="ECO:0000313" key="2">
    <source>
        <dbReference type="Proteomes" id="UP000032336"/>
    </source>
</evidence>
<gene>
    <name evidence="1" type="ORF">FEAC_27850</name>
</gene>
<protein>
    <submittedName>
        <fullName evidence="1">Uncharacterized protein</fullName>
    </submittedName>
</protein>
<proteinExistence type="predicted"/>
<name>A0A0D8FQE6_9ACTN</name>
<dbReference type="AlphaFoldDB" id="A0A0D8FQE6"/>
<organism evidence="1 2">
    <name type="scientific">Ferrimicrobium acidiphilum DSM 19497</name>
    <dbReference type="NCBI Taxonomy" id="1121877"/>
    <lineage>
        <taxon>Bacteria</taxon>
        <taxon>Bacillati</taxon>
        <taxon>Actinomycetota</taxon>
        <taxon>Acidimicrobiia</taxon>
        <taxon>Acidimicrobiales</taxon>
        <taxon>Acidimicrobiaceae</taxon>
        <taxon>Ferrimicrobium</taxon>
    </lineage>
</organism>
<dbReference type="EMBL" id="JXUW01000039">
    <property type="protein sequence ID" value="KJE75493.1"/>
    <property type="molecule type" value="Genomic_DNA"/>
</dbReference>
<dbReference type="Proteomes" id="UP000032336">
    <property type="component" value="Unassembled WGS sequence"/>
</dbReference>
<keyword evidence="2" id="KW-1185">Reference proteome</keyword>